<evidence type="ECO:0000313" key="2">
    <source>
        <dbReference type="Proteomes" id="UP000008311"/>
    </source>
</evidence>
<reference evidence="2" key="1">
    <citation type="journal article" date="2010" name="Nat. Biotechnol.">
        <title>Draft genome sequence of the oilseed species Ricinus communis.</title>
        <authorList>
            <person name="Chan A.P."/>
            <person name="Crabtree J."/>
            <person name="Zhao Q."/>
            <person name="Lorenzi H."/>
            <person name="Orvis J."/>
            <person name="Puiu D."/>
            <person name="Melake-Berhan A."/>
            <person name="Jones K.M."/>
            <person name="Redman J."/>
            <person name="Chen G."/>
            <person name="Cahoon E.B."/>
            <person name="Gedil M."/>
            <person name="Stanke M."/>
            <person name="Haas B.J."/>
            <person name="Wortman J.R."/>
            <person name="Fraser-Liggett C.M."/>
            <person name="Ravel J."/>
            <person name="Rabinowicz P.D."/>
        </authorList>
    </citation>
    <scope>NUCLEOTIDE SEQUENCE [LARGE SCALE GENOMIC DNA]</scope>
    <source>
        <strain evidence="2">cv. Hale</strain>
    </source>
</reference>
<dbReference type="PANTHER" id="PTHR33710">
    <property type="entry name" value="BNAC02G09200D PROTEIN"/>
    <property type="match status" value="1"/>
</dbReference>
<evidence type="ECO:0000313" key="1">
    <source>
        <dbReference type="EMBL" id="EEF45144.1"/>
    </source>
</evidence>
<proteinExistence type="predicted"/>
<name>B9RU25_RICCO</name>
<organism evidence="1 2">
    <name type="scientific">Ricinus communis</name>
    <name type="common">Castor bean</name>
    <dbReference type="NCBI Taxonomy" id="3988"/>
    <lineage>
        <taxon>Eukaryota</taxon>
        <taxon>Viridiplantae</taxon>
        <taxon>Streptophyta</taxon>
        <taxon>Embryophyta</taxon>
        <taxon>Tracheophyta</taxon>
        <taxon>Spermatophyta</taxon>
        <taxon>Magnoliopsida</taxon>
        <taxon>eudicotyledons</taxon>
        <taxon>Gunneridae</taxon>
        <taxon>Pentapetalae</taxon>
        <taxon>rosids</taxon>
        <taxon>fabids</taxon>
        <taxon>Malpighiales</taxon>
        <taxon>Euphorbiaceae</taxon>
        <taxon>Acalyphoideae</taxon>
        <taxon>Acalypheae</taxon>
        <taxon>Ricinus</taxon>
    </lineage>
</organism>
<keyword evidence="2" id="KW-1185">Reference proteome</keyword>
<gene>
    <name evidence="1" type="ORF">RCOM_1460810</name>
</gene>
<dbReference type="InParanoid" id="B9RU25"/>
<dbReference type="PANTHER" id="PTHR33710:SF77">
    <property type="entry name" value="DNASE I-LIKE SUPERFAMILY PROTEIN"/>
    <property type="match status" value="1"/>
</dbReference>
<dbReference type="EMBL" id="EQ973815">
    <property type="protein sequence ID" value="EEF45144.1"/>
    <property type="molecule type" value="Genomic_DNA"/>
</dbReference>
<dbReference type="eggNOG" id="KOG1075">
    <property type="taxonomic scope" value="Eukaryota"/>
</dbReference>
<sequence>MGAPSLAKCLKFCRCMDDYQLQDLGLVGAKFTWHRGRVSEHLGQAILSLTWRMKFHEAIVRNLPQIKYDHCPFMLHLFGASILPVNRRPFHFEAAWLTHGSDLE</sequence>
<dbReference type="Proteomes" id="UP000008311">
    <property type="component" value="Unassembled WGS sequence"/>
</dbReference>
<accession>B9RU25</accession>
<protein>
    <submittedName>
        <fullName evidence="1">Uncharacterized protein</fullName>
    </submittedName>
</protein>
<dbReference type="AlphaFoldDB" id="B9RU25"/>